<accession>A0AA88CZZ0</accession>
<organism evidence="2 3">
    <name type="scientific">Ficus carica</name>
    <name type="common">Common fig</name>
    <dbReference type="NCBI Taxonomy" id="3494"/>
    <lineage>
        <taxon>Eukaryota</taxon>
        <taxon>Viridiplantae</taxon>
        <taxon>Streptophyta</taxon>
        <taxon>Embryophyta</taxon>
        <taxon>Tracheophyta</taxon>
        <taxon>Spermatophyta</taxon>
        <taxon>Magnoliopsida</taxon>
        <taxon>eudicotyledons</taxon>
        <taxon>Gunneridae</taxon>
        <taxon>Pentapetalae</taxon>
        <taxon>rosids</taxon>
        <taxon>fabids</taxon>
        <taxon>Rosales</taxon>
        <taxon>Moraceae</taxon>
        <taxon>Ficeae</taxon>
        <taxon>Ficus</taxon>
    </lineage>
</organism>
<protein>
    <submittedName>
        <fullName evidence="2">Uncharacterized protein</fullName>
    </submittedName>
</protein>
<dbReference type="Proteomes" id="UP001187192">
    <property type="component" value="Unassembled WGS sequence"/>
</dbReference>
<gene>
    <name evidence="2" type="ORF">TIFTF001_007764</name>
</gene>
<name>A0AA88CZZ0_FICCA</name>
<proteinExistence type="predicted"/>
<keyword evidence="3" id="KW-1185">Reference proteome</keyword>
<feature type="signal peptide" evidence="1">
    <location>
        <begin position="1"/>
        <end position="22"/>
    </location>
</feature>
<comment type="caution">
    <text evidence="2">The sequence shown here is derived from an EMBL/GenBank/DDBJ whole genome shotgun (WGS) entry which is preliminary data.</text>
</comment>
<evidence type="ECO:0000313" key="2">
    <source>
        <dbReference type="EMBL" id="GMN38530.1"/>
    </source>
</evidence>
<dbReference type="EMBL" id="BTGU01000008">
    <property type="protein sequence ID" value="GMN38530.1"/>
    <property type="molecule type" value="Genomic_DNA"/>
</dbReference>
<evidence type="ECO:0000256" key="1">
    <source>
        <dbReference type="SAM" id="SignalP"/>
    </source>
</evidence>
<dbReference type="AlphaFoldDB" id="A0AA88CZZ0"/>
<evidence type="ECO:0000313" key="3">
    <source>
        <dbReference type="Proteomes" id="UP001187192"/>
    </source>
</evidence>
<reference evidence="2" key="1">
    <citation type="submission" date="2023-07" db="EMBL/GenBank/DDBJ databases">
        <title>draft genome sequence of fig (Ficus carica).</title>
        <authorList>
            <person name="Takahashi T."/>
            <person name="Nishimura K."/>
        </authorList>
    </citation>
    <scope>NUCLEOTIDE SEQUENCE</scope>
</reference>
<sequence length="110" mass="12334">MASKTNLEILCVITWAIWTARNQWIHDSPKISAIETLEKAGCLLEGGTRVGIVVIECTGVQERDDNCEGAWRTTNIKDVRVQEKGITLVRRAWVQGRDGNIVDATKVQER</sequence>
<feature type="chain" id="PRO_5041676263" evidence="1">
    <location>
        <begin position="23"/>
        <end position="110"/>
    </location>
</feature>
<keyword evidence="1" id="KW-0732">Signal</keyword>